<dbReference type="EMBL" id="JAWCUI010000009">
    <property type="protein sequence ID" value="KAL1900552.1"/>
    <property type="molecule type" value="Genomic_DNA"/>
</dbReference>
<dbReference type="InterPro" id="IPR000073">
    <property type="entry name" value="AB_hydrolase_1"/>
</dbReference>
<dbReference type="PANTHER" id="PTHR45763">
    <property type="entry name" value="HYDROLASE, ALPHA/BETA FOLD FAMILY PROTEIN, EXPRESSED-RELATED"/>
    <property type="match status" value="1"/>
</dbReference>
<name>A0ABR3ZK05_9PEZI</name>
<dbReference type="Pfam" id="PF00561">
    <property type="entry name" value="Abhydrolase_1"/>
    <property type="match status" value="1"/>
</dbReference>
<accession>A0ABR3ZK05</accession>
<evidence type="ECO:0000313" key="2">
    <source>
        <dbReference type="EMBL" id="KAL1900552.1"/>
    </source>
</evidence>
<dbReference type="InterPro" id="IPR029058">
    <property type="entry name" value="AB_hydrolase_fold"/>
</dbReference>
<protein>
    <recommendedName>
        <fullName evidence="1">AB hydrolase-1 domain-containing protein</fullName>
    </recommendedName>
</protein>
<proteinExistence type="predicted"/>
<keyword evidence="3" id="KW-1185">Reference proteome</keyword>
<dbReference type="SUPFAM" id="SSF53474">
    <property type="entry name" value="alpha/beta-Hydrolases"/>
    <property type="match status" value="1"/>
</dbReference>
<reference evidence="2 3" key="1">
    <citation type="journal article" date="2024" name="IMA Fungus">
        <title>IMA Genome - F19 : A genome assembly and annotation guide to empower mycologists, including annotated draft genome sequences of Ceratocystis pirilliformis, Diaporthe australafricana, Fusarium ophioides, Paecilomyces lecythidis, and Sporothrix stenoceras.</title>
        <authorList>
            <person name="Aylward J."/>
            <person name="Wilson A.M."/>
            <person name="Visagie C.M."/>
            <person name="Spraker J."/>
            <person name="Barnes I."/>
            <person name="Buitendag C."/>
            <person name="Ceriani C."/>
            <person name="Del Mar Angel L."/>
            <person name="du Plessis D."/>
            <person name="Fuchs T."/>
            <person name="Gasser K."/>
            <person name="Kramer D."/>
            <person name="Li W."/>
            <person name="Munsamy K."/>
            <person name="Piso A."/>
            <person name="Price J.L."/>
            <person name="Sonnekus B."/>
            <person name="Thomas C."/>
            <person name="van der Nest A."/>
            <person name="van Dijk A."/>
            <person name="van Heerden A."/>
            <person name="van Vuuren N."/>
            <person name="Yilmaz N."/>
            <person name="Duong T.A."/>
            <person name="van der Merwe N.A."/>
            <person name="Wingfield M.J."/>
            <person name="Wingfield B.D."/>
        </authorList>
    </citation>
    <scope>NUCLEOTIDE SEQUENCE [LARGE SCALE GENOMIC DNA]</scope>
    <source>
        <strain evidence="2 3">CMW 5346</strain>
    </source>
</reference>
<dbReference type="PANTHER" id="PTHR45763:SF46">
    <property type="entry name" value="AB HYDROLASE-1 DOMAIN-CONTAINING PROTEIN"/>
    <property type="match status" value="1"/>
</dbReference>
<gene>
    <name evidence="2" type="ORF">Sste5346_002275</name>
</gene>
<sequence length="293" mass="31235">MSQQFTLPDGRHLEYRVSGDPTGYPLIWFHGTPSSTEPPPALEKAAREQGIKIIAAARPGYGDSSRHVGRRIIDAVADTQALNDFLGVKECIVMGWSGGGPHALAMAARLPGAKAALTIAGVGPAVAPDLDFLAGQGEDNIEEFRAAEQGEPQLRAFCENMRSEIKAGGPEGAVAALDTILSDVDKAAAKRGDLGDYLFNVLNDGLRTGVDGWVDDDLEFTQAWGFDLSEIKVPVLLYQGSDDKMVPYSHGQWFAKHLPADALRAHLIEGEGHVSLVAKGAELLAELVEAGKQ</sequence>
<evidence type="ECO:0000313" key="3">
    <source>
        <dbReference type="Proteomes" id="UP001583186"/>
    </source>
</evidence>
<organism evidence="2 3">
    <name type="scientific">Sporothrix stenoceras</name>
    <dbReference type="NCBI Taxonomy" id="5173"/>
    <lineage>
        <taxon>Eukaryota</taxon>
        <taxon>Fungi</taxon>
        <taxon>Dikarya</taxon>
        <taxon>Ascomycota</taxon>
        <taxon>Pezizomycotina</taxon>
        <taxon>Sordariomycetes</taxon>
        <taxon>Sordariomycetidae</taxon>
        <taxon>Ophiostomatales</taxon>
        <taxon>Ophiostomataceae</taxon>
        <taxon>Sporothrix</taxon>
    </lineage>
</organism>
<dbReference type="Gene3D" id="3.40.50.1820">
    <property type="entry name" value="alpha/beta hydrolase"/>
    <property type="match status" value="1"/>
</dbReference>
<comment type="caution">
    <text evidence="2">The sequence shown here is derived from an EMBL/GenBank/DDBJ whole genome shotgun (WGS) entry which is preliminary data.</text>
</comment>
<evidence type="ECO:0000259" key="1">
    <source>
        <dbReference type="Pfam" id="PF00561"/>
    </source>
</evidence>
<dbReference type="Proteomes" id="UP001583186">
    <property type="component" value="Unassembled WGS sequence"/>
</dbReference>
<feature type="domain" description="AB hydrolase-1" evidence="1">
    <location>
        <begin position="24"/>
        <end position="276"/>
    </location>
</feature>